<name>A0ABN9XFW9_9DINO</name>
<evidence type="ECO:0000313" key="1">
    <source>
        <dbReference type="EMBL" id="CAK0898581.1"/>
    </source>
</evidence>
<comment type="caution">
    <text evidence="1">The sequence shown here is derived from an EMBL/GenBank/DDBJ whole genome shotgun (WGS) entry which is preliminary data.</text>
</comment>
<dbReference type="Proteomes" id="UP001189429">
    <property type="component" value="Unassembled WGS sequence"/>
</dbReference>
<gene>
    <name evidence="1" type="ORF">PCOR1329_LOCUS76386</name>
</gene>
<accession>A0ABN9XFW9</accession>
<sequence>MTSEALKSSACGSSGPRRLCPQRHTWAAAAAAGPTARRGAMLPLVNVCACLGGARGGRRERRAALCEAPPSRHHVVGAAELARGSLL</sequence>
<keyword evidence="2" id="KW-1185">Reference proteome</keyword>
<organism evidence="1 2">
    <name type="scientific">Prorocentrum cordatum</name>
    <dbReference type="NCBI Taxonomy" id="2364126"/>
    <lineage>
        <taxon>Eukaryota</taxon>
        <taxon>Sar</taxon>
        <taxon>Alveolata</taxon>
        <taxon>Dinophyceae</taxon>
        <taxon>Prorocentrales</taxon>
        <taxon>Prorocentraceae</taxon>
        <taxon>Prorocentrum</taxon>
    </lineage>
</organism>
<dbReference type="EMBL" id="CAUYUJ010020492">
    <property type="protein sequence ID" value="CAK0898581.1"/>
    <property type="molecule type" value="Genomic_DNA"/>
</dbReference>
<reference evidence="1" key="1">
    <citation type="submission" date="2023-10" db="EMBL/GenBank/DDBJ databases">
        <authorList>
            <person name="Chen Y."/>
            <person name="Shah S."/>
            <person name="Dougan E. K."/>
            <person name="Thang M."/>
            <person name="Chan C."/>
        </authorList>
    </citation>
    <scope>NUCLEOTIDE SEQUENCE [LARGE SCALE GENOMIC DNA]</scope>
</reference>
<protein>
    <submittedName>
        <fullName evidence="1">Uncharacterized protein</fullName>
    </submittedName>
</protein>
<proteinExistence type="predicted"/>
<evidence type="ECO:0000313" key="2">
    <source>
        <dbReference type="Proteomes" id="UP001189429"/>
    </source>
</evidence>